<sequence length="71" mass="7693">MAAQSSPSNMELEQFQWDETSLAVGCSLLREGPWLSAEASVDTDASCQKATGSVISSQFDTMFTNRTNRAT</sequence>
<dbReference type="AlphaFoldDB" id="A0A9P5B2H8"/>
<name>A0A9P5B2H8_9HYPO</name>
<keyword evidence="2" id="KW-1185">Reference proteome</keyword>
<organism evidence="1 2">
    <name type="scientific">Fusarium agapanthi</name>
    <dbReference type="NCBI Taxonomy" id="1803897"/>
    <lineage>
        <taxon>Eukaryota</taxon>
        <taxon>Fungi</taxon>
        <taxon>Dikarya</taxon>
        <taxon>Ascomycota</taxon>
        <taxon>Pezizomycotina</taxon>
        <taxon>Sordariomycetes</taxon>
        <taxon>Hypocreomycetidae</taxon>
        <taxon>Hypocreales</taxon>
        <taxon>Nectriaceae</taxon>
        <taxon>Fusarium</taxon>
        <taxon>Fusarium fujikuroi species complex</taxon>
    </lineage>
</organism>
<proteinExistence type="predicted"/>
<reference evidence="1" key="1">
    <citation type="submission" date="2020-01" db="EMBL/GenBank/DDBJ databases">
        <title>Identification and distribution of gene clusters putatively required for synthesis of sphingolipid metabolism inhibitors in phylogenetically diverse species of the filamentous fungus Fusarium.</title>
        <authorList>
            <person name="Kim H.-S."/>
            <person name="Busman M."/>
            <person name="Brown D.W."/>
            <person name="Divon H."/>
            <person name="Uhlig S."/>
            <person name="Proctor R.H."/>
        </authorList>
    </citation>
    <scope>NUCLEOTIDE SEQUENCE</scope>
    <source>
        <strain evidence="1">NRRL 31653</strain>
    </source>
</reference>
<gene>
    <name evidence="1" type="ORF">FAGAP_10150</name>
</gene>
<evidence type="ECO:0000313" key="1">
    <source>
        <dbReference type="EMBL" id="KAF4493742.1"/>
    </source>
</evidence>
<dbReference type="EMBL" id="LUFC02000857">
    <property type="protein sequence ID" value="KAF4493742.1"/>
    <property type="molecule type" value="Genomic_DNA"/>
</dbReference>
<accession>A0A9P5B2H8</accession>
<protein>
    <submittedName>
        <fullName evidence="1">Uncharacterized protein</fullName>
    </submittedName>
</protein>
<comment type="caution">
    <text evidence="1">The sequence shown here is derived from an EMBL/GenBank/DDBJ whole genome shotgun (WGS) entry which is preliminary data.</text>
</comment>
<dbReference type="Proteomes" id="UP000737391">
    <property type="component" value="Unassembled WGS sequence"/>
</dbReference>
<evidence type="ECO:0000313" key="2">
    <source>
        <dbReference type="Proteomes" id="UP000737391"/>
    </source>
</evidence>